<proteinExistence type="predicted"/>
<accession>W0A8N5</accession>
<dbReference type="PATRIC" id="fig|1123269.5.peg.924"/>
<dbReference type="Proteomes" id="UP000018851">
    <property type="component" value="Chromosome"/>
</dbReference>
<protein>
    <submittedName>
        <fullName evidence="1">Uncharacterized protein</fullName>
    </submittedName>
</protein>
<gene>
    <name evidence="1" type="ORF">NX02_04755</name>
</gene>
<reference evidence="1 2" key="1">
    <citation type="submission" date="2013-07" db="EMBL/GenBank/DDBJ databases">
        <title>Completed genome of Sphingomonas sanxanigenens NX02.</title>
        <authorList>
            <person name="Ma T."/>
            <person name="Huang H."/>
            <person name="Wu M."/>
            <person name="Li X."/>
            <person name="Li G."/>
        </authorList>
    </citation>
    <scope>NUCLEOTIDE SEQUENCE [LARGE SCALE GENOMIC DNA]</scope>
    <source>
        <strain evidence="1 2">NX02</strain>
    </source>
</reference>
<name>W0A8N5_9SPHN</name>
<organism evidence="1 2">
    <name type="scientific">Sphingomonas sanxanigenens DSM 19645 = NX02</name>
    <dbReference type="NCBI Taxonomy" id="1123269"/>
    <lineage>
        <taxon>Bacteria</taxon>
        <taxon>Pseudomonadati</taxon>
        <taxon>Pseudomonadota</taxon>
        <taxon>Alphaproteobacteria</taxon>
        <taxon>Sphingomonadales</taxon>
        <taxon>Sphingomonadaceae</taxon>
        <taxon>Sphingomonas</taxon>
    </lineage>
</organism>
<dbReference type="STRING" id="1123269.NX02_04755"/>
<dbReference type="KEGG" id="ssan:NX02_04755"/>
<keyword evidence="2" id="KW-1185">Reference proteome</keyword>
<dbReference type="eggNOG" id="ENOG5031YDD">
    <property type="taxonomic scope" value="Bacteria"/>
</dbReference>
<dbReference type="EMBL" id="CP006644">
    <property type="protein sequence ID" value="AHE52693.1"/>
    <property type="molecule type" value="Genomic_DNA"/>
</dbReference>
<evidence type="ECO:0000313" key="2">
    <source>
        <dbReference type="Proteomes" id="UP000018851"/>
    </source>
</evidence>
<dbReference type="AlphaFoldDB" id="W0A8N5"/>
<dbReference type="HOGENOM" id="CLU_1119613_0_0_5"/>
<evidence type="ECO:0000313" key="1">
    <source>
        <dbReference type="EMBL" id="AHE52693.1"/>
    </source>
</evidence>
<sequence length="210" mass="22196">MSFAAAAALTLLAGCSRDNEIVDAAGGIAVTRSACPALAIPDYTGDVTLFNPPASRDSRAIDVVATITNLRTTCNDNGSDLASAVTFDVLARREAGSEAREVTLPYFVTVVRGGNAVVAKRLGRVTLRFAEGQQRATAQAAASSVVSKAAATLPEDVRRQITRRRKPGDADAAVDPMANPQVRAAVSRASFEMLVGFQLDQDQLRYNVTR</sequence>